<accession>A0A9P5Z2L2</accession>
<name>A0A9P5Z2L2_9AGAR</name>
<evidence type="ECO:0008006" key="5">
    <source>
        <dbReference type="Google" id="ProtNLM"/>
    </source>
</evidence>
<dbReference type="Proteomes" id="UP000807469">
    <property type="component" value="Unassembled WGS sequence"/>
</dbReference>
<evidence type="ECO:0000313" key="4">
    <source>
        <dbReference type="Proteomes" id="UP000807469"/>
    </source>
</evidence>
<keyword evidence="4" id="KW-1185">Reference proteome</keyword>
<evidence type="ECO:0000256" key="2">
    <source>
        <dbReference type="SAM" id="SignalP"/>
    </source>
</evidence>
<gene>
    <name evidence="3" type="ORF">BDN70DRAFT_715062</name>
</gene>
<dbReference type="AlphaFoldDB" id="A0A9P5Z2L2"/>
<feature type="chain" id="PRO_5040492475" description="Secreted protein" evidence="2">
    <location>
        <begin position="18"/>
        <end position="98"/>
    </location>
</feature>
<keyword evidence="2" id="KW-0732">Signal</keyword>
<sequence>MSHLWFFVWLVFCFSEALNRHLSLCNRFPRHSPSSEVIAGSQGIFAASHAVRVVCAMSIGGWLTIIRSINNDTEHTAAHRSESQPRGDKSEDPCHPAK</sequence>
<protein>
    <recommendedName>
        <fullName evidence="5">Secreted protein</fullName>
    </recommendedName>
</protein>
<reference evidence="3" key="1">
    <citation type="submission" date="2020-11" db="EMBL/GenBank/DDBJ databases">
        <authorList>
            <consortium name="DOE Joint Genome Institute"/>
            <person name="Ahrendt S."/>
            <person name="Riley R."/>
            <person name="Andreopoulos W."/>
            <person name="Labutti K."/>
            <person name="Pangilinan J."/>
            <person name="Ruiz-Duenas F.J."/>
            <person name="Barrasa J.M."/>
            <person name="Sanchez-Garcia M."/>
            <person name="Camarero S."/>
            <person name="Miyauchi S."/>
            <person name="Serrano A."/>
            <person name="Linde D."/>
            <person name="Babiker R."/>
            <person name="Drula E."/>
            <person name="Ayuso-Fernandez I."/>
            <person name="Pacheco R."/>
            <person name="Padilla G."/>
            <person name="Ferreira P."/>
            <person name="Barriuso J."/>
            <person name="Kellner H."/>
            <person name="Castanera R."/>
            <person name="Alfaro M."/>
            <person name="Ramirez L."/>
            <person name="Pisabarro A.G."/>
            <person name="Kuo A."/>
            <person name="Tritt A."/>
            <person name="Lipzen A."/>
            <person name="He G."/>
            <person name="Yan M."/>
            <person name="Ng V."/>
            <person name="Cullen D."/>
            <person name="Martin F."/>
            <person name="Rosso M.-N."/>
            <person name="Henrissat B."/>
            <person name="Hibbett D."/>
            <person name="Martinez A.T."/>
            <person name="Grigoriev I.V."/>
        </authorList>
    </citation>
    <scope>NUCLEOTIDE SEQUENCE</scope>
    <source>
        <strain evidence="3">CIRM-BRFM 674</strain>
    </source>
</reference>
<evidence type="ECO:0000313" key="3">
    <source>
        <dbReference type="EMBL" id="KAF9478979.1"/>
    </source>
</evidence>
<evidence type="ECO:0000256" key="1">
    <source>
        <dbReference type="SAM" id="MobiDB-lite"/>
    </source>
</evidence>
<dbReference type="EMBL" id="MU155222">
    <property type="protein sequence ID" value="KAF9478979.1"/>
    <property type="molecule type" value="Genomic_DNA"/>
</dbReference>
<comment type="caution">
    <text evidence="3">The sequence shown here is derived from an EMBL/GenBank/DDBJ whole genome shotgun (WGS) entry which is preliminary data.</text>
</comment>
<feature type="region of interest" description="Disordered" evidence="1">
    <location>
        <begin position="74"/>
        <end position="98"/>
    </location>
</feature>
<organism evidence="3 4">
    <name type="scientific">Pholiota conissans</name>
    <dbReference type="NCBI Taxonomy" id="109636"/>
    <lineage>
        <taxon>Eukaryota</taxon>
        <taxon>Fungi</taxon>
        <taxon>Dikarya</taxon>
        <taxon>Basidiomycota</taxon>
        <taxon>Agaricomycotina</taxon>
        <taxon>Agaricomycetes</taxon>
        <taxon>Agaricomycetidae</taxon>
        <taxon>Agaricales</taxon>
        <taxon>Agaricineae</taxon>
        <taxon>Strophariaceae</taxon>
        <taxon>Pholiota</taxon>
    </lineage>
</organism>
<proteinExistence type="predicted"/>
<feature type="signal peptide" evidence="2">
    <location>
        <begin position="1"/>
        <end position="17"/>
    </location>
</feature>